<dbReference type="GO" id="GO:0005737">
    <property type="term" value="C:cytoplasm"/>
    <property type="evidence" value="ECO:0007669"/>
    <property type="project" value="TreeGrafter"/>
</dbReference>
<dbReference type="OrthoDB" id="1517790at2759"/>
<dbReference type="AlphaFoldDB" id="A0A6A6VTG7"/>
<dbReference type="InterPro" id="IPR032675">
    <property type="entry name" value="LRR_dom_sf"/>
</dbReference>
<keyword evidence="2" id="KW-0677">Repeat</keyword>
<dbReference type="RefSeq" id="XP_033595537.1">
    <property type="nucleotide sequence ID" value="XM_033749708.1"/>
</dbReference>
<sequence>MASPPSSPPLAILPQRPSNKRQRSGEVTDFFSSDPAPVFSSDDWQDASIEQYEAPRRKRTFRGPWWKSCKRWEPATMLTSESHVMSLARNLDSGVWIDNDDSIALSSSLSTLLNGPTTTDTSYQLTFCPDWQQKYPAPLLSQAELQAQGLVESCLEQGTQYVDMSNLGLEKLDGSIIQPIRAFSTVPMACDRDFRPQLKILLSMNSLQTLPKEIWELNHIVHLGLRQNRLETLSPNIAKLVDLQSLDITGNKIRWLPWELLSLITPSRSLAMFHVEHGNPLLMPFEGLPEFPSCIRELAIGHHQDFVQTKPETNSGHATEMQRWLCRIGETIHAGKLYGEGLSNSHCIPSKPWLVGCSEMARFSSDGTLANGSPIAPSLVPLEQRSLKAYLVDDLPQPQRISCSRVGSLFELSLRRVTALISTEQLRKYVPDLPEGPFQRALTEAEHVQADGGRTCSVCGQLYILPRAEWMEFWHVHRSGATAGINGHLLPFLRRACSWRCGYTAFCNIRSAYGRYAAKCTINSFP</sequence>
<evidence type="ECO:0000313" key="4">
    <source>
        <dbReference type="EMBL" id="KAF2753086.1"/>
    </source>
</evidence>
<dbReference type="EMBL" id="ML996587">
    <property type="protein sequence ID" value="KAF2753086.1"/>
    <property type="molecule type" value="Genomic_DNA"/>
</dbReference>
<accession>A0A6A6VTG7</accession>
<dbReference type="SUPFAM" id="SSF52058">
    <property type="entry name" value="L domain-like"/>
    <property type="match status" value="1"/>
</dbReference>
<feature type="region of interest" description="Disordered" evidence="3">
    <location>
        <begin position="1"/>
        <end position="39"/>
    </location>
</feature>
<evidence type="ECO:0000313" key="5">
    <source>
        <dbReference type="Proteomes" id="UP000799437"/>
    </source>
</evidence>
<dbReference type="PANTHER" id="PTHR48051">
    <property type="match status" value="1"/>
</dbReference>
<dbReference type="InterPro" id="IPR050216">
    <property type="entry name" value="LRR_domain-containing"/>
</dbReference>
<keyword evidence="5" id="KW-1185">Reference proteome</keyword>
<dbReference type="PANTHER" id="PTHR48051:SF1">
    <property type="entry name" value="RAS SUPPRESSOR PROTEIN 1"/>
    <property type="match status" value="1"/>
</dbReference>
<protein>
    <recommendedName>
        <fullName evidence="6">Leucine rich repeat domain protein</fullName>
    </recommendedName>
</protein>
<dbReference type="Proteomes" id="UP000799437">
    <property type="component" value="Unassembled WGS sequence"/>
</dbReference>
<evidence type="ECO:0000256" key="1">
    <source>
        <dbReference type="ARBA" id="ARBA00022614"/>
    </source>
</evidence>
<dbReference type="GeneID" id="54490762"/>
<evidence type="ECO:0000256" key="3">
    <source>
        <dbReference type="SAM" id="MobiDB-lite"/>
    </source>
</evidence>
<organism evidence="4 5">
    <name type="scientific">Pseudovirgaria hyperparasitica</name>
    <dbReference type="NCBI Taxonomy" id="470096"/>
    <lineage>
        <taxon>Eukaryota</taxon>
        <taxon>Fungi</taxon>
        <taxon>Dikarya</taxon>
        <taxon>Ascomycota</taxon>
        <taxon>Pezizomycotina</taxon>
        <taxon>Dothideomycetes</taxon>
        <taxon>Dothideomycetes incertae sedis</taxon>
        <taxon>Acrospermales</taxon>
        <taxon>Acrospermaceae</taxon>
        <taxon>Pseudovirgaria</taxon>
    </lineage>
</organism>
<evidence type="ECO:0008006" key="6">
    <source>
        <dbReference type="Google" id="ProtNLM"/>
    </source>
</evidence>
<dbReference type="Gene3D" id="3.80.10.10">
    <property type="entry name" value="Ribonuclease Inhibitor"/>
    <property type="match status" value="1"/>
</dbReference>
<evidence type="ECO:0000256" key="2">
    <source>
        <dbReference type="ARBA" id="ARBA00022737"/>
    </source>
</evidence>
<keyword evidence="1" id="KW-0433">Leucine-rich repeat</keyword>
<gene>
    <name evidence="4" type="ORF">EJ05DRAFT_542189</name>
</gene>
<name>A0A6A6VTG7_9PEZI</name>
<reference evidence="4" key="1">
    <citation type="journal article" date="2020" name="Stud. Mycol.">
        <title>101 Dothideomycetes genomes: a test case for predicting lifestyles and emergence of pathogens.</title>
        <authorList>
            <person name="Haridas S."/>
            <person name="Albert R."/>
            <person name="Binder M."/>
            <person name="Bloem J."/>
            <person name="Labutti K."/>
            <person name="Salamov A."/>
            <person name="Andreopoulos B."/>
            <person name="Baker S."/>
            <person name="Barry K."/>
            <person name="Bills G."/>
            <person name="Bluhm B."/>
            <person name="Cannon C."/>
            <person name="Castanera R."/>
            <person name="Culley D."/>
            <person name="Daum C."/>
            <person name="Ezra D."/>
            <person name="Gonzalez J."/>
            <person name="Henrissat B."/>
            <person name="Kuo A."/>
            <person name="Liang C."/>
            <person name="Lipzen A."/>
            <person name="Lutzoni F."/>
            <person name="Magnuson J."/>
            <person name="Mondo S."/>
            <person name="Nolan M."/>
            <person name="Ohm R."/>
            <person name="Pangilinan J."/>
            <person name="Park H.-J."/>
            <person name="Ramirez L."/>
            <person name="Alfaro M."/>
            <person name="Sun H."/>
            <person name="Tritt A."/>
            <person name="Yoshinaga Y."/>
            <person name="Zwiers L.-H."/>
            <person name="Turgeon B."/>
            <person name="Goodwin S."/>
            <person name="Spatafora J."/>
            <person name="Crous P."/>
            <person name="Grigoriev I."/>
        </authorList>
    </citation>
    <scope>NUCLEOTIDE SEQUENCE</scope>
    <source>
        <strain evidence="4">CBS 121739</strain>
    </source>
</reference>
<proteinExistence type="predicted"/>